<evidence type="ECO:0000256" key="2">
    <source>
        <dbReference type="ARBA" id="ARBA00007741"/>
    </source>
</evidence>
<comment type="similarity">
    <text evidence="2">Belongs to the invasin protein D family.</text>
</comment>
<protein>
    <recommendedName>
        <fullName evidence="9">IpaD/SipD/SspD family type III secretion system needle tip protein</fullName>
    </recommendedName>
</protein>
<dbReference type="GO" id="GO:0005576">
    <property type="term" value="C:extracellular region"/>
    <property type="evidence" value="ECO:0007669"/>
    <property type="project" value="UniProtKB-SubCell"/>
</dbReference>
<dbReference type="Pfam" id="PF06511">
    <property type="entry name" value="T3SS_TC"/>
    <property type="match status" value="1"/>
</dbReference>
<dbReference type="Gene3D" id="1.20.1710.10">
    <property type="entry name" value="IpaD-like"/>
    <property type="match status" value="2"/>
</dbReference>
<keyword evidence="4" id="KW-0843">Virulence</keyword>
<name>A0A212IN22_9ENTR</name>
<dbReference type="EMBL" id="FLUB01000020">
    <property type="protein sequence ID" value="SBV68178.1"/>
    <property type="molecule type" value="Genomic_DNA"/>
</dbReference>
<evidence type="ECO:0000256" key="6">
    <source>
        <dbReference type="SAM" id="MobiDB-lite"/>
    </source>
</evidence>
<evidence type="ECO:0000256" key="5">
    <source>
        <dbReference type="ARBA" id="ARBA00023054"/>
    </source>
</evidence>
<evidence type="ECO:0008006" key="9">
    <source>
        <dbReference type="Google" id="ProtNLM"/>
    </source>
</evidence>
<comment type="subcellular location">
    <subcellularLocation>
        <location evidence="1">Secreted</location>
    </subcellularLocation>
</comment>
<dbReference type="RefSeq" id="WP_080941990.1">
    <property type="nucleotide sequence ID" value="NZ_LT598669.1"/>
</dbReference>
<dbReference type="EMBL" id="FLUA01000027">
    <property type="protein sequence ID" value="SBV63432.1"/>
    <property type="molecule type" value="Genomic_DNA"/>
</dbReference>
<organism evidence="8">
    <name type="scientific">uncultured Citrobacter sp</name>
    <dbReference type="NCBI Taxonomy" id="200446"/>
    <lineage>
        <taxon>Bacteria</taxon>
        <taxon>Pseudomonadati</taxon>
        <taxon>Pseudomonadota</taxon>
        <taxon>Gammaproteobacteria</taxon>
        <taxon>Enterobacterales</taxon>
        <taxon>Enterobacteriaceae</taxon>
        <taxon>Citrobacter</taxon>
        <taxon>environmental samples</taxon>
    </lineage>
</organism>
<gene>
    <name evidence="7" type="ORF">KL86CIT2_30065</name>
    <name evidence="8" type="ORF">KM92CIT3_80752</name>
</gene>
<evidence type="ECO:0000313" key="7">
    <source>
        <dbReference type="EMBL" id="SBV63432.1"/>
    </source>
</evidence>
<sequence>MSTSVTTAGQISFSTLCTTTNAVSSSPKVLQASTTADTAETGTRRQQVIDMLTEKLAVYSEQYHQLLNKGILIDTTPAQGVLKSSLSRFMNTGVSSKKSVGEPLEDSAVGGSLWDITFDKNMDKDGDGKIDDHIDFSTYIWSNDNDHGNGVKYPESDWEIYADVSTELVGLQTDYMDVYTDLANQSVEFLNDVNSFKSQMVTFVSTDDDDMKIDVGGVMDELDAIIYGWGIYDANGNINLTPINPETTSGPYPERGPVAIRGLDAQGVYYWATQLELSDQLAIETHTEAGADGKMYTGNPEDDIDNITVADSVANLNEPPESDCRLYMVAEADGTYTLYVYPDLQPVRDGQDATFSLIGSDAGTSTAAEAPTASDIGLSPNDSRYYGNDGDEKSYSVISPSEDMVIVPMSTISSKNFYIPAGYTLITSRDTDDYKEYDCFLIPTSMLDPAETNSEAGNSNASVRLTESVVVLDKSYDMNGKGILSDKANIYVSPALTWDFEAHNSGEFATISSGMFNEWENSMNTMSSTVESQSQVMSEKLSQANTIFNNLTKVLSSTIEALLETQKEFLK</sequence>
<keyword evidence="5" id="KW-0175">Coiled coil</keyword>
<dbReference type="InterPro" id="IPR009483">
    <property type="entry name" value="IpaD/BipD/SipD"/>
</dbReference>
<evidence type="ECO:0000313" key="8">
    <source>
        <dbReference type="EMBL" id="SBV68178.1"/>
    </source>
</evidence>
<dbReference type="InterPro" id="IPR036708">
    <property type="entry name" value="BipD-like_sf"/>
</dbReference>
<feature type="region of interest" description="Disordered" evidence="6">
    <location>
        <begin position="364"/>
        <end position="387"/>
    </location>
</feature>
<evidence type="ECO:0000256" key="3">
    <source>
        <dbReference type="ARBA" id="ARBA00022525"/>
    </source>
</evidence>
<evidence type="ECO:0000256" key="1">
    <source>
        <dbReference type="ARBA" id="ARBA00004613"/>
    </source>
</evidence>
<accession>A0A212IN22</accession>
<keyword evidence="3" id="KW-0964">Secreted</keyword>
<dbReference type="AlphaFoldDB" id="A0A212IN22"/>
<reference evidence="8" key="1">
    <citation type="submission" date="2016-04" db="EMBL/GenBank/DDBJ databases">
        <authorList>
            <person name="Evans L.H."/>
            <person name="Alamgir A."/>
            <person name="Owens N."/>
            <person name="Weber N.D."/>
            <person name="Virtaneva K."/>
            <person name="Barbian K."/>
            <person name="Babar A."/>
            <person name="Rosenke K."/>
        </authorList>
    </citation>
    <scope>NUCLEOTIDE SEQUENCE</scope>
    <source>
        <strain evidence="7">86-2</strain>
        <strain evidence="8">92-3</strain>
    </source>
</reference>
<proteinExistence type="inferred from homology"/>
<evidence type="ECO:0000256" key="4">
    <source>
        <dbReference type="ARBA" id="ARBA00023026"/>
    </source>
</evidence>
<dbReference type="SUPFAM" id="SSF140693">
    <property type="entry name" value="IpaD-like"/>
    <property type="match status" value="2"/>
</dbReference>